<keyword evidence="1" id="KW-0560">Oxidoreductase</keyword>
<dbReference type="InterPro" id="IPR036188">
    <property type="entry name" value="FAD/NAD-bd_sf"/>
</dbReference>
<reference evidence="3" key="1">
    <citation type="journal article" date="2019" name="Int. J. Syst. Evol. Microbiol.">
        <title>The Global Catalogue of Microorganisms (GCM) 10K type strain sequencing project: providing services to taxonomists for standard genome sequencing and annotation.</title>
        <authorList>
            <consortium name="The Broad Institute Genomics Platform"/>
            <consortium name="The Broad Institute Genome Sequencing Center for Infectious Disease"/>
            <person name="Wu L."/>
            <person name="Ma J."/>
        </authorList>
    </citation>
    <scope>NUCLEOTIDE SEQUENCE [LARGE SCALE GENOMIC DNA]</scope>
    <source>
        <strain evidence="3">TISTR 1827</strain>
    </source>
</reference>
<organism evidence="2 3">
    <name type="scientific">Paenibacillus thailandensis</name>
    <dbReference type="NCBI Taxonomy" id="393250"/>
    <lineage>
        <taxon>Bacteria</taxon>
        <taxon>Bacillati</taxon>
        <taxon>Bacillota</taxon>
        <taxon>Bacilli</taxon>
        <taxon>Bacillales</taxon>
        <taxon>Paenibacillaceae</taxon>
        <taxon>Paenibacillus</taxon>
    </lineage>
</organism>
<proteinExistence type="predicted"/>
<dbReference type="SUPFAM" id="SSF51905">
    <property type="entry name" value="FAD/NAD(P)-binding domain"/>
    <property type="match status" value="1"/>
</dbReference>
<dbReference type="Pfam" id="PF13738">
    <property type="entry name" value="Pyr_redox_3"/>
    <property type="match status" value="1"/>
</dbReference>
<dbReference type="PRINTS" id="PR00368">
    <property type="entry name" value="FADPNR"/>
</dbReference>
<dbReference type="PRINTS" id="PR00411">
    <property type="entry name" value="PNDRDTASEI"/>
</dbReference>
<dbReference type="Gene3D" id="3.50.50.60">
    <property type="entry name" value="FAD/NAD(P)-binding domain"/>
    <property type="match status" value="1"/>
</dbReference>
<dbReference type="Proteomes" id="UP001597493">
    <property type="component" value="Unassembled WGS sequence"/>
</dbReference>
<dbReference type="InterPro" id="IPR050982">
    <property type="entry name" value="Auxin_biosynth/cation_transpt"/>
</dbReference>
<dbReference type="EMBL" id="JBHUMY010000001">
    <property type="protein sequence ID" value="MFD2659068.1"/>
    <property type="molecule type" value="Genomic_DNA"/>
</dbReference>
<gene>
    <name evidence="2" type="ORF">ACFSW5_02180</name>
</gene>
<dbReference type="PANTHER" id="PTHR43539">
    <property type="entry name" value="FLAVIN-BINDING MONOOXYGENASE-LIKE PROTEIN (AFU_ORTHOLOGUE AFUA_4G09220)"/>
    <property type="match status" value="1"/>
</dbReference>
<evidence type="ECO:0000313" key="3">
    <source>
        <dbReference type="Proteomes" id="UP001597493"/>
    </source>
</evidence>
<accession>A0ABW5QRN5</accession>
<keyword evidence="3" id="KW-1185">Reference proteome</keyword>
<protein>
    <submittedName>
        <fullName evidence="2">FAD-dependent oxidoreductase</fullName>
    </submittedName>
</protein>
<evidence type="ECO:0000256" key="1">
    <source>
        <dbReference type="ARBA" id="ARBA00023002"/>
    </source>
</evidence>
<dbReference type="RefSeq" id="WP_379269252.1">
    <property type="nucleotide sequence ID" value="NZ_JBHUGT010000031.1"/>
</dbReference>
<name>A0ABW5QRN5_9BACL</name>
<sequence>MDPKNKLEVYAMSGCCGASVSVEFSARMTKPSAGYLSKLPVAIIGGGPVGLAAAAHLVAKGESFILFEAAGQIAGNVASWSHVRVFSPWRYNIDKAAKQLLELSGWKAPKDDDLPTGGQLVDQYLAPLAELPVVKPYIHLNAKVTAVSRKGLSKIKTAGREKLPFVLHVLEKGERKVYEAKAVIDASGTWSTPNPAVSEGVWTDDELKMKNKITYGIPDVWGKHRDRYAGKNVLVVGSGHSAINVLLDLERLKEQEPQTNITWIIRKSDVSAVYGGQENDGLPERGALGIRLKNLVASGKVHVHSSFLIEGFQPSGDKMIVKGSRNGETFQIDSIDEIISNTGSRPDMSFLREVRTDLDSAVESVRALAPLIDPNIHSCGTVRPHGEKELRQPEPDFYIVGSKSYGRAPTFLMATGYEQVRSVVAALTGDWEAAEKVELELPETGVCSVGNFGKQSVQELNDMHASGCCNSTSTASAAASASCCG</sequence>
<evidence type="ECO:0000313" key="2">
    <source>
        <dbReference type="EMBL" id="MFD2659068.1"/>
    </source>
</evidence>
<dbReference type="PANTHER" id="PTHR43539:SF78">
    <property type="entry name" value="FLAVIN-CONTAINING MONOOXYGENASE"/>
    <property type="match status" value="1"/>
</dbReference>
<comment type="caution">
    <text evidence="2">The sequence shown here is derived from an EMBL/GenBank/DDBJ whole genome shotgun (WGS) entry which is preliminary data.</text>
</comment>